<accession>A0A3E0GVS5</accession>
<comment type="caution">
    <text evidence="1">The sequence shown here is derived from an EMBL/GenBank/DDBJ whole genome shotgun (WGS) entry which is preliminary data.</text>
</comment>
<keyword evidence="2" id="KW-1185">Reference proteome</keyword>
<evidence type="ECO:0000313" key="2">
    <source>
        <dbReference type="Proteomes" id="UP000256269"/>
    </source>
</evidence>
<dbReference type="Proteomes" id="UP000256269">
    <property type="component" value="Unassembled WGS sequence"/>
</dbReference>
<sequence>MTRPESVHYLRTEPTMAFPEGRLLARRQRQLYLLAPDGWTRLGDDRPIDAKPLTRQEAEDWCEREGIDWQAFEQL</sequence>
<dbReference type="EMBL" id="QUNO01000025">
    <property type="protein sequence ID" value="REH29436.1"/>
    <property type="molecule type" value="Genomic_DNA"/>
</dbReference>
<dbReference type="RefSeq" id="WP_116181272.1">
    <property type="nucleotide sequence ID" value="NZ_CP144375.1"/>
</dbReference>
<dbReference type="OrthoDB" id="3694154at2"/>
<gene>
    <name evidence="1" type="ORF">BCF44_12551</name>
</gene>
<name>A0A3E0GVS5_9PSEU</name>
<evidence type="ECO:0000313" key="1">
    <source>
        <dbReference type="EMBL" id="REH29436.1"/>
    </source>
</evidence>
<organism evidence="1 2">
    <name type="scientific">Kutzneria buriramensis</name>
    <dbReference type="NCBI Taxonomy" id="1045776"/>
    <lineage>
        <taxon>Bacteria</taxon>
        <taxon>Bacillati</taxon>
        <taxon>Actinomycetota</taxon>
        <taxon>Actinomycetes</taxon>
        <taxon>Pseudonocardiales</taxon>
        <taxon>Pseudonocardiaceae</taxon>
        <taxon>Kutzneria</taxon>
    </lineage>
</organism>
<protein>
    <submittedName>
        <fullName evidence="1">Uncharacterized protein</fullName>
    </submittedName>
</protein>
<reference evidence="1 2" key="1">
    <citation type="submission" date="2018-08" db="EMBL/GenBank/DDBJ databases">
        <title>Genomic Encyclopedia of Archaeal and Bacterial Type Strains, Phase II (KMG-II): from individual species to whole genera.</title>
        <authorList>
            <person name="Goeker M."/>
        </authorList>
    </citation>
    <scope>NUCLEOTIDE SEQUENCE [LARGE SCALE GENOMIC DNA]</scope>
    <source>
        <strain evidence="1 2">DSM 45791</strain>
    </source>
</reference>
<dbReference type="AlphaFoldDB" id="A0A3E0GVS5"/>
<proteinExistence type="predicted"/>